<evidence type="ECO:0000256" key="1">
    <source>
        <dbReference type="ARBA" id="ARBA00022801"/>
    </source>
</evidence>
<dbReference type="Proteomes" id="UP000194946">
    <property type="component" value="Unassembled WGS sequence"/>
</dbReference>
<organism evidence="3 4">
    <name type="scientific">Commensalibacter intestini</name>
    <dbReference type="NCBI Taxonomy" id="479936"/>
    <lineage>
        <taxon>Bacteria</taxon>
        <taxon>Pseudomonadati</taxon>
        <taxon>Pseudomonadota</taxon>
        <taxon>Alphaproteobacteria</taxon>
        <taxon>Acetobacterales</taxon>
        <taxon>Acetobacteraceae</taxon>
    </lineage>
</organism>
<accession>A0A251ZXV1</accession>
<dbReference type="RefSeq" id="WP_179191818.1">
    <property type="nucleotide sequence ID" value="NZ_JOPB01000001.1"/>
</dbReference>
<sequence length="301" mass="32770">MNRRQFLMASVTAGLLAGTVKSAASKPAYQEKTMALWSDIPPGGGGPRGKLFISPKGNVSNIVIPTLTILTPSQPNGHGVLVAGGGGYRNIAIGLESRPAAEWLVARGYTVYILTYRLPGEGWKDGNLVSLQDAQRALRIVQQYEKKVSVLGFSAGGHLMGMAVLRPHFESYPLQDTLDQTPIIVDKAALIYPIITLEKPYTHTSTHNVLVGKNASNEEDIAWSVQTYVTPDSPPFFLVQADNDPIAKLQNILIMEQTCQENHLPVTLYRYPIGGHGFALGKPNTPAAAWPGHYEEWLKNS</sequence>
<dbReference type="Gene3D" id="3.40.50.1820">
    <property type="entry name" value="alpha/beta hydrolase"/>
    <property type="match status" value="1"/>
</dbReference>
<dbReference type="SUPFAM" id="SSF53474">
    <property type="entry name" value="alpha/beta-Hydrolases"/>
    <property type="match status" value="1"/>
</dbReference>
<dbReference type="AlphaFoldDB" id="A0A251ZXV1"/>
<comment type="caution">
    <text evidence="3">The sequence shown here is derived from an EMBL/GenBank/DDBJ whole genome shotgun (WGS) entry which is preliminary data.</text>
</comment>
<reference evidence="4" key="1">
    <citation type="submission" date="2014-06" db="EMBL/GenBank/DDBJ databases">
        <authorList>
            <person name="Winans N.J."/>
            <person name="Newell P.D."/>
            <person name="Douglas A.E."/>
        </authorList>
    </citation>
    <scope>NUCLEOTIDE SEQUENCE [LARGE SCALE GENOMIC DNA]</scope>
    <source>
        <strain evidence="4">DmL_052</strain>
    </source>
</reference>
<proteinExistence type="predicted"/>
<dbReference type="EMBL" id="JOPB01000001">
    <property type="protein sequence ID" value="OUI79499.1"/>
    <property type="molecule type" value="Genomic_DNA"/>
</dbReference>
<name>A0A251ZXV1_9PROT</name>
<dbReference type="GO" id="GO:0016787">
    <property type="term" value="F:hydrolase activity"/>
    <property type="evidence" value="ECO:0007669"/>
    <property type="project" value="UniProtKB-KW"/>
</dbReference>
<protein>
    <submittedName>
        <fullName evidence="3">XynB</fullName>
    </submittedName>
</protein>
<evidence type="ECO:0000259" key="2">
    <source>
        <dbReference type="Pfam" id="PF20434"/>
    </source>
</evidence>
<gene>
    <name evidence="3" type="ORF">HK18_02810</name>
</gene>
<keyword evidence="4" id="KW-1185">Reference proteome</keyword>
<dbReference type="PANTHER" id="PTHR48081:SF6">
    <property type="entry name" value="PEPTIDASE S9 PROLYL OLIGOPEPTIDASE CATALYTIC DOMAIN-CONTAINING PROTEIN"/>
    <property type="match status" value="1"/>
</dbReference>
<evidence type="ECO:0000313" key="4">
    <source>
        <dbReference type="Proteomes" id="UP000194946"/>
    </source>
</evidence>
<dbReference type="PANTHER" id="PTHR48081">
    <property type="entry name" value="AB HYDROLASE SUPERFAMILY PROTEIN C4A8.06C"/>
    <property type="match status" value="1"/>
</dbReference>
<dbReference type="Pfam" id="PF20434">
    <property type="entry name" value="BD-FAE"/>
    <property type="match status" value="1"/>
</dbReference>
<evidence type="ECO:0000313" key="3">
    <source>
        <dbReference type="EMBL" id="OUI79499.1"/>
    </source>
</evidence>
<dbReference type="InterPro" id="IPR049492">
    <property type="entry name" value="BD-FAE-like_dom"/>
</dbReference>
<keyword evidence="1" id="KW-0378">Hydrolase</keyword>
<dbReference type="InterPro" id="IPR050300">
    <property type="entry name" value="GDXG_lipolytic_enzyme"/>
</dbReference>
<feature type="domain" description="BD-FAE-like" evidence="2">
    <location>
        <begin position="82"/>
        <end position="250"/>
    </location>
</feature>
<dbReference type="InterPro" id="IPR029058">
    <property type="entry name" value="AB_hydrolase_fold"/>
</dbReference>